<dbReference type="SMART" id="SM00450">
    <property type="entry name" value="RHOD"/>
    <property type="match status" value="1"/>
</dbReference>
<dbReference type="AlphaFoldDB" id="A0A292YG47"/>
<dbReference type="Gene3D" id="3.40.250.10">
    <property type="entry name" value="Rhodanese-like domain"/>
    <property type="match status" value="1"/>
</dbReference>
<organism evidence="2 3">
    <name type="scientific">Lebetimonas natsushimae</name>
    <dbReference type="NCBI Taxonomy" id="1936991"/>
    <lineage>
        <taxon>Bacteria</taxon>
        <taxon>Pseudomonadati</taxon>
        <taxon>Campylobacterota</taxon>
        <taxon>Epsilonproteobacteria</taxon>
        <taxon>Nautiliales</taxon>
        <taxon>Nautiliaceae</taxon>
        <taxon>Lebetimonas</taxon>
    </lineage>
</organism>
<name>A0A292YG47_9BACT</name>
<dbReference type="PANTHER" id="PTHR43031:SF1">
    <property type="entry name" value="PYRIDINE NUCLEOTIDE-DISULPHIDE OXIDOREDUCTASE"/>
    <property type="match status" value="1"/>
</dbReference>
<dbReference type="OrthoDB" id="9807812at2"/>
<dbReference type="SUPFAM" id="SSF52821">
    <property type="entry name" value="Rhodanese/Cell cycle control phosphatase"/>
    <property type="match status" value="1"/>
</dbReference>
<keyword evidence="3" id="KW-1185">Reference proteome</keyword>
<dbReference type="EMBL" id="BDME01000002">
    <property type="protein sequence ID" value="GAX87874.1"/>
    <property type="molecule type" value="Genomic_DNA"/>
</dbReference>
<accession>A0A292YG47</accession>
<gene>
    <name evidence="2" type="ORF">LNAT_P1171</name>
</gene>
<evidence type="ECO:0000313" key="2">
    <source>
        <dbReference type="EMBL" id="GAX87874.1"/>
    </source>
</evidence>
<proteinExistence type="predicted"/>
<feature type="domain" description="Rhodanese" evidence="1">
    <location>
        <begin position="30"/>
        <end position="117"/>
    </location>
</feature>
<sequence length="127" mass="14581">MTYDEFVKNTTLKDMGESKISPKEAVELLLNDKAIMIDVREDFENDLVEFKIAIHIPFNKLPENLDKLDKNKIIICACPAGFRSNKATEYLRYKGFKAKNLTGGFKELLFEISGGEAKKFKEKKENK</sequence>
<dbReference type="RefSeq" id="WP_096259384.1">
    <property type="nucleotide sequence ID" value="NZ_BDME01000002.1"/>
</dbReference>
<evidence type="ECO:0000313" key="3">
    <source>
        <dbReference type="Proteomes" id="UP000217944"/>
    </source>
</evidence>
<dbReference type="InterPro" id="IPR001763">
    <property type="entry name" value="Rhodanese-like_dom"/>
</dbReference>
<evidence type="ECO:0000259" key="1">
    <source>
        <dbReference type="PROSITE" id="PS50206"/>
    </source>
</evidence>
<dbReference type="Proteomes" id="UP000217944">
    <property type="component" value="Unassembled WGS sequence"/>
</dbReference>
<dbReference type="InterPro" id="IPR050229">
    <property type="entry name" value="GlpE_sulfurtransferase"/>
</dbReference>
<dbReference type="InterPro" id="IPR036873">
    <property type="entry name" value="Rhodanese-like_dom_sf"/>
</dbReference>
<reference evidence="2 3" key="1">
    <citation type="journal article" date="2017" name="Syst. Appl. Microbiol.">
        <title>Lebetimonas natsushimae sp. nov., a novel strictly anaerobic, moderately thermophilic chemoautotroph isolated from a deep-sea hydrothermal vent polychaete nest in the Mid-Okinawa Trough.</title>
        <authorList>
            <person name="Nagata R."/>
            <person name="Takaki Y."/>
            <person name="Tame A."/>
            <person name="Nunoura T."/>
            <person name="Muto H."/>
            <person name="Mino S."/>
            <person name="Sawayama S."/>
            <person name="Takai K."/>
            <person name="Nakagawa S."/>
        </authorList>
    </citation>
    <scope>NUCLEOTIDE SEQUENCE [LARGE SCALE GENOMIC DNA]</scope>
    <source>
        <strain evidence="2 3">HS1857</strain>
    </source>
</reference>
<comment type="caution">
    <text evidence="2">The sequence shown here is derived from an EMBL/GenBank/DDBJ whole genome shotgun (WGS) entry which is preliminary data.</text>
</comment>
<dbReference type="PANTHER" id="PTHR43031">
    <property type="entry name" value="FAD-DEPENDENT OXIDOREDUCTASE"/>
    <property type="match status" value="1"/>
</dbReference>
<protein>
    <recommendedName>
        <fullName evidence="1">Rhodanese domain-containing protein</fullName>
    </recommendedName>
</protein>
<dbReference type="PROSITE" id="PS50206">
    <property type="entry name" value="RHODANESE_3"/>
    <property type="match status" value="1"/>
</dbReference>
<dbReference type="Pfam" id="PF00581">
    <property type="entry name" value="Rhodanese"/>
    <property type="match status" value="1"/>
</dbReference>